<comment type="subcellular location">
    <subcellularLocation>
        <location evidence="1">Membrane</location>
        <topology evidence="1">Multi-pass membrane protein</topology>
    </subcellularLocation>
</comment>
<dbReference type="GO" id="GO:0016874">
    <property type="term" value="F:ligase activity"/>
    <property type="evidence" value="ECO:0007669"/>
    <property type="project" value="UniProtKB-KW"/>
</dbReference>
<feature type="domain" description="O-antigen ligase-related" evidence="6">
    <location>
        <begin position="185"/>
        <end position="310"/>
    </location>
</feature>
<dbReference type="PANTHER" id="PTHR37422">
    <property type="entry name" value="TEICHURONIC ACID BIOSYNTHESIS PROTEIN TUAE"/>
    <property type="match status" value="1"/>
</dbReference>
<evidence type="ECO:0000313" key="7">
    <source>
        <dbReference type="EMBL" id="PWW45222.1"/>
    </source>
</evidence>
<gene>
    <name evidence="7" type="ORF">DET56_101423</name>
</gene>
<proteinExistence type="predicted"/>
<feature type="transmembrane region" description="Helical" evidence="5">
    <location>
        <begin position="303"/>
        <end position="322"/>
    </location>
</feature>
<keyword evidence="4 5" id="KW-0472">Membrane</keyword>
<dbReference type="GO" id="GO:0016020">
    <property type="term" value="C:membrane"/>
    <property type="evidence" value="ECO:0007669"/>
    <property type="project" value="UniProtKB-SubCell"/>
</dbReference>
<feature type="transmembrane region" description="Helical" evidence="5">
    <location>
        <begin position="65"/>
        <end position="82"/>
    </location>
</feature>
<evidence type="ECO:0000256" key="2">
    <source>
        <dbReference type="ARBA" id="ARBA00022692"/>
    </source>
</evidence>
<evidence type="ECO:0000313" key="8">
    <source>
        <dbReference type="Proteomes" id="UP000247078"/>
    </source>
</evidence>
<evidence type="ECO:0000256" key="5">
    <source>
        <dbReference type="SAM" id="Phobius"/>
    </source>
</evidence>
<feature type="transmembrane region" description="Helical" evidence="5">
    <location>
        <begin position="334"/>
        <end position="355"/>
    </location>
</feature>
<reference evidence="7 8" key="1">
    <citation type="submission" date="2018-05" db="EMBL/GenBank/DDBJ databases">
        <title>Freshwater and sediment microbial communities from various areas in North America, analyzing microbe dynamics in response to fracking.</title>
        <authorList>
            <person name="Lamendella R."/>
        </authorList>
    </citation>
    <scope>NUCLEOTIDE SEQUENCE [LARGE SCALE GENOMIC DNA]</scope>
    <source>
        <strain evidence="7 8">DB-3</strain>
    </source>
</reference>
<feature type="transmembrane region" description="Helical" evidence="5">
    <location>
        <begin position="121"/>
        <end position="139"/>
    </location>
</feature>
<dbReference type="PANTHER" id="PTHR37422:SF17">
    <property type="entry name" value="O-ANTIGEN LIGASE"/>
    <property type="match status" value="1"/>
</dbReference>
<keyword evidence="2 5" id="KW-0812">Transmembrane</keyword>
<accession>A0A855Y4G5</accession>
<feature type="transmembrane region" description="Helical" evidence="5">
    <location>
        <begin position="223"/>
        <end position="240"/>
    </location>
</feature>
<dbReference type="AlphaFoldDB" id="A0A855Y4G5"/>
<keyword evidence="7" id="KW-0436">Ligase</keyword>
<feature type="transmembrane region" description="Helical" evidence="5">
    <location>
        <begin position="88"/>
        <end position="109"/>
    </location>
</feature>
<evidence type="ECO:0000256" key="1">
    <source>
        <dbReference type="ARBA" id="ARBA00004141"/>
    </source>
</evidence>
<name>A0A855Y4G5_9BACL</name>
<evidence type="ECO:0000259" key="6">
    <source>
        <dbReference type="Pfam" id="PF04932"/>
    </source>
</evidence>
<protein>
    <submittedName>
        <fullName evidence="7">O-antigen ligase</fullName>
    </submittedName>
</protein>
<dbReference type="InterPro" id="IPR007016">
    <property type="entry name" value="O-antigen_ligase-rel_domated"/>
</dbReference>
<dbReference type="Proteomes" id="UP000247078">
    <property type="component" value="Unassembled WGS sequence"/>
</dbReference>
<organism evidence="7 8">
    <name type="scientific">Paenibacillus pabuli</name>
    <dbReference type="NCBI Taxonomy" id="1472"/>
    <lineage>
        <taxon>Bacteria</taxon>
        <taxon>Bacillati</taxon>
        <taxon>Bacillota</taxon>
        <taxon>Bacilli</taxon>
        <taxon>Bacillales</taxon>
        <taxon>Paenibacillaceae</taxon>
        <taxon>Paenibacillus</taxon>
    </lineage>
</organism>
<dbReference type="EMBL" id="QGTZ01000001">
    <property type="protein sequence ID" value="PWW45222.1"/>
    <property type="molecule type" value="Genomic_DNA"/>
</dbReference>
<feature type="transmembrane region" description="Helical" evidence="5">
    <location>
        <begin position="33"/>
        <end position="53"/>
    </location>
</feature>
<feature type="transmembrane region" description="Helical" evidence="5">
    <location>
        <begin position="151"/>
        <end position="172"/>
    </location>
</feature>
<keyword evidence="3 5" id="KW-1133">Transmembrane helix</keyword>
<evidence type="ECO:0000256" key="3">
    <source>
        <dbReference type="ARBA" id="ARBA00022989"/>
    </source>
</evidence>
<evidence type="ECO:0000256" key="4">
    <source>
        <dbReference type="ARBA" id="ARBA00023136"/>
    </source>
</evidence>
<dbReference type="InterPro" id="IPR051533">
    <property type="entry name" value="WaaL-like"/>
</dbReference>
<sequence>MSTYMKKINLQLFVATMAPLGFFYKKGEGGGLLDITLLIYVVLYVMVVYNMLIKKEKLVLFKYDAVVYLVLIVMSFSLLYTPQPMAGLVKFLKFTVMGVGMIYILRSFVKRKEDITKFYKYFLFNSFVIQVLILIDFAANEFPVGRYKYHGVHPIATAMLGATSLLIVLILFSAKKVRFSTTLILLLTSISILIIGASKGPILAIAITLFLMMRGLKKVNLKLMLLLGVILVTLLNLSAVQKYTEFLTDRISNTADSESSAVRLNLYDQAERIFYENPILGAGIGTLKEYPHNLFLEVLAENGLLLGFMLIIVLLMVCKSYFGFLLDKSLDINYSLSLSLVIMSFVSLMVSWTYVDQKYLYMGLGTLIMVHSSLVNQPKYEVEALMRTEKSLRTTTL</sequence>
<feature type="transmembrane region" description="Helical" evidence="5">
    <location>
        <begin position="184"/>
        <end position="211"/>
    </location>
</feature>
<dbReference type="RefSeq" id="WP_219993548.1">
    <property type="nucleotide sequence ID" value="NZ_QGTZ01000001.1"/>
</dbReference>
<dbReference type="Pfam" id="PF04932">
    <property type="entry name" value="Wzy_C"/>
    <property type="match status" value="1"/>
</dbReference>
<comment type="caution">
    <text evidence="7">The sequence shown here is derived from an EMBL/GenBank/DDBJ whole genome shotgun (WGS) entry which is preliminary data.</text>
</comment>